<reference evidence="6 7" key="1">
    <citation type="submission" date="2021-01" db="EMBL/GenBank/DDBJ databases">
        <title>Whole genome shotgun sequence of Catellatospora coxensis NBRC 107359.</title>
        <authorList>
            <person name="Komaki H."/>
            <person name="Tamura T."/>
        </authorList>
    </citation>
    <scope>NUCLEOTIDE SEQUENCE [LARGE SCALE GENOMIC DNA]</scope>
    <source>
        <strain evidence="6 7">NBRC 107359</strain>
    </source>
</reference>
<evidence type="ECO:0000256" key="3">
    <source>
        <dbReference type="ARBA" id="ARBA00023125"/>
    </source>
</evidence>
<keyword evidence="2" id="KW-0805">Transcription regulation</keyword>
<feature type="domain" description="HTH lysR-type" evidence="5">
    <location>
        <begin position="3"/>
        <end position="60"/>
    </location>
</feature>
<dbReference type="Gene3D" id="3.40.190.290">
    <property type="match status" value="1"/>
</dbReference>
<dbReference type="GO" id="GO:0032993">
    <property type="term" value="C:protein-DNA complex"/>
    <property type="evidence" value="ECO:0007669"/>
    <property type="project" value="TreeGrafter"/>
</dbReference>
<accession>A0A8J3L2P4</accession>
<dbReference type="InterPro" id="IPR005119">
    <property type="entry name" value="LysR_subst-bd"/>
</dbReference>
<dbReference type="CDD" id="cd08414">
    <property type="entry name" value="PBP2_LTTR_aromatics_like"/>
    <property type="match status" value="1"/>
</dbReference>
<dbReference type="GO" id="GO:0003677">
    <property type="term" value="F:DNA binding"/>
    <property type="evidence" value="ECO:0007669"/>
    <property type="project" value="UniProtKB-KW"/>
</dbReference>
<dbReference type="PROSITE" id="PS50931">
    <property type="entry name" value="HTH_LYSR"/>
    <property type="match status" value="1"/>
</dbReference>
<keyword evidence="3" id="KW-0238">DNA-binding</keyword>
<evidence type="ECO:0000313" key="6">
    <source>
        <dbReference type="EMBL" id="GIG07491.1"/>
    </source>
</evidence>
<dbReference type="RefSeq" id="WP_203693836.1">
    <property type="nucleotide sequence ID" value="NZ_BAAALC010000050.1"/>
</dbReference>
<dbReference type="GO" id="GO:0003700">
    <property type="term" value="F:DNA-binding transcription factor activity"/>
    <property type="evidence" value="ECO:0007669"/>
    <property type="project" value="InterPro"/>
</dbReference>
<evidence type="ECO:0000313" key="7">
    <source>
        <dbReference type="Proteomes" id="UP000630887"/>
    </source>
</evidence>
<dbReference type="InterPro" id="IPR036388">
    <property type="entry name" value="WH-like_DNA-bd_sf"/>
</dbReference>
<comment type="similarity">
    <text evidence="1">Belongs to the LysR transcriptional regulatory family.</text>
</comment>
<dbReference type="AlphaFoldDB" id="A0A8J3L2P4"/>
<dbReference type="SUPFAM" id="SSF46785">
    <property type="entry name" value="Winged helix' DNA-binding domain"/>
    <property type="match status" value="1"/>
</dbReference>
<dbReference type="Pfam" id="PF03466">
    <property type="entry name" value="LysR_substrate"/>
    <property type="match status" value="1"/>
</dbReference>
<dbReference type="InterPro" id="IPR000847">
    <property type="entry name" value="LysR_HTH_N"/>
</dbReference>
<dbReference type="PRINTS" id="PR00039">
    <property type="entry name" value="HTHLYSR"/>
</dbReference>
<proteinExistence type="inferred from homology"/>
<evidence type="ECO:0000256" key="2">
    <source>
        <dbReference type="ARBA" id="ARBA00023015"/>
    </source>
</evidence>
<evidence type="ECO:0000259" key="5">
    <source>
        <dbReference type="PROSITE" id="PS50931"/>
    </source>
</evidence>
<dbReference type="Proteomes" id="UP000630887">
    <property type="component" value="Unassembled WGS sequence"/>
</dbReference>
<dbReference type="Gene3D" id="1.10.10.10">
    <property type="entry name" value="Winged helix-like DNA-binding domain superfamily/Winged helix DNA-binding domain"/>
    <property type="match status" value="1"/>
</dbReference>
<dbReference type="PANTHER" id="PTHR30346">
    <property type="entry name" value="TRANSCRIPTIONAL DUAL REGULATOR HCAR-RELATED"/>
    <property type="match status" value="1"/>
</dbReference>
<dbReference type="PANTHER" id="PTHR30346:SF30">
    <property type="entry name" value="SMALL NEUTRAL PROTEASE REGULATORY PROTEIN"/>
    <property type="match status" value="1"/>
</dbReference>
<evidence type="ECO:0000256" key="4">
    <source>
        <dbReference type="ARBA" id="ARBA00023163"/>
    </source>
</evidence>
<sequence length="325" mass="34550">MNLEIRHLRVVCAIADTGSVTKAASLLGLAQPAVTAQLQRIERALGGPLFERGRHGATPTALGELVLARARVVLPAMKGLQDDAAQLTGVRTRPNQWRIGAVNGPILGGLMSRLAAEKDGVEVLTHPSHWADQLCDLAVAGKLDFCIVGVCGDTVPGSPDDGLTWREIAIDAVFVMLPENHALAHRWEIDLAELADAQWASMPGDGCFGDCFAAACARAGFTPRTMYEMDIGNAVDAVLSGHAVGLCKATFRRVDGIATVPIAGGPLRWRHLLGWHPRSQAAGYADVMLAHAAAAYAESAARNPHYLEWGKANPQFGPRVSIAPR</sequence>
<protein>
    <submittedName>
        <fullName evidence="6">LysR family transcriptional regulator</fullName>
    </submittedName>
</protein>
<dbReference type="SUPFAM" id="SSF53850">
    <property type="entry name" value="Periplasmic binding protein-like II"/>
    <property type="match status" value="1"/>
</dbReference>
<keyword evidence="4" id="KW-0804">Transcription</keyword>
<dbReference type="InterPro" id="IPR036390">
    <property type="entry name" value="WH_DNA-bd_sf"/>
</dbReference>
<organism evidence="6 7">
    <name type="scientific">Catellatospora coxensis</name>
    <dbReference type="NCBI Taxonomy" id="310354"/>
    <lineage>
        <taxon>Bacteria</taxon>
        <taxon>Bacillati</taxon>
        <taxon>Actinomycetota</taxon>
        <taxon>Actinomycetes</taxon>
        <taxon>Micromonosporales</taxon>
        <taxon>Micromonosporaceae</taxon>
        <taxon>Catellatospora</taxon>
    </lineage>
</organism>
<gene>
    <name evidence="6" type="ORF">Cco03nite_41910</name>
</gene>
<evidence type="ECO:0000256" key="1">
    <source>
        <dbReference type="ARBA" id="ARBA00009437"/>
    </source>
</evidence>
<name>A0A8J3L2P4_9ACTN</name>
<dbReference type="EMBL" id="BONI01000035">
    <property type="protein sequence ID" value="GIG07491.1"/>
    <property type="molecule type" value="Genomic_DNA"/>
</dbReference>
<dbReference type="Pfam" id="PF00126">
    <property type="entry name" value="HTH_1"/>
    <property type="match status" value="1"/>
</dbReference>
<comment type="caution">
    <text evidence="6">The sequence shown here is derived from an EMBL/GenBank/DDBJ whole genome shotgun (WGS) entry which is preliminary data.</text>
</comment>
<keyword evidence="7" id="KW-1185">Reference proteome</keyword>